<dbReference type="RefSeq" id="WP_157539635.1">
    <property type="nucleotide sequence ID" value="NZ_WQLA01000001.1"/>
</dbReference>
<keyword evidence="1" id="KW-0732">Signal</keyword>
<evidence type="ECO:0000313" key="3">
    <source>
        <dbReference type="EMBL" id="MVN89845.1"/>
    </source>
</evidence>
<gene>
    <name evidence="3" type="ORF">GO816_01770</name>
</gene>
<dbReference type="EMBL" id="WQLA01000001">
    <property type="protein sequence ID" value="MVN89845.1"/>
    <property type="molecule type" value="Genomic_DNA"/>
</dbReference>
<dbReference type="OrthoDB" id="1040521at2"/>
<sequence>MKKAIFYLFVLTVAFGLKTQAQTTLSNQPLYVVDGKVLEGTTNDALSAINPKDIESINVLKDASATAIYGSRGVNGVVLVNTKPFTIKTAQDKLGKFSSKYRSYVKDNPADKNLTFSINGKVVNDTTRIVPNEVILLKADAIHKVDFEKPKRNNKGSVKITTIP</sequence>
<comment type="caution">
    <text evidence="3">The sequence shown here is derived from an EMBL/GenBank/DDBJ whole genome shotgun (WGS) entry which is preliminary data.</text>
</comment>
<evidence type="ECO:0000313" key="4">
    <source>
        <dbReference type="Proteomes" id="UP000434850"/>
    </source>
</evidence>
<keyword evidence="3" id="KW-0675">Receptor</keyword>
<protein>
    <submittedName>
        <fullName evidence="3">TonB-dependent receptor plug domain-containing protein</fullName>
    </submittedName>
</protein>
<proteinExistence type="predicted"/>
<feature type="domain" description="TonB-dependent receptor plug" evidence="2">
    <location>
        <begin position="26"/>
        <end position="77"/>
    </location>
</feature>
<dbReference type="NCBIfam" id="TIGR04057">
    <property type="entry name" value="SusC_RagA_signa"/>
    <property type="match status" value="1"/>
</dbReference>
<keyword evidence="4" id="KW-1185">Reference proteome</keyword>
<dbReference type="Pfam" id="PF07715">
    <property type="entry name" value="Plug"/>
    <property type="match status" value="1"/>
</dbReference>
<dbReference type="SUPFAM" id="SSF56935">
    <property type="entry name" value="Porins"/>
    <property type="match status" value="1"/>
</dbReference>
<organism evidence="3 4">
    <name type="scientific">Mucilaginibacter aquatilis</name>
    <dbReference type="NCBI Taxonomy" id="1517760"/>
    <lineage>
        <taxon>Bacteria</taxon>
        <taxon>Pseudomonadati</taxon>
        <taxon>Bacteroidota</taxon>
        <taxon>Sphingobacteriia</taxon>
        <taxon>Sphingobacteriales</taxon>
        <taxon>Sphingobacteriaceae</taxon>
        <taxon>Mucilaginibacter</taxon>
    </lineage>
</organism>
<feature type="signal peptide" evidence="1">
    <location>
        <begin position="1"/>
        <end position="21"/>
    </location>
</feature>
<reference evidence="3 4" key="1">
    <citation type="submission" date="2019-12" db="EMBL/GenBank/DDBJ databases">
        <title>Mucilaginibacter sp. HME9299 genome sequencing and assembly.</title>
        <authorList>
            <person name="Kang H."/>
            <person name="Kim H."/>
            <person name="Joh K."/>
        </authorList>
    </citation>
    <scope>NUCLEOTIDE SEQUENCE [LARGE SCALE GENOMIC DNA]</scope>
    <source>
        <strain evidence="3 4">HME9299</strain>
    </source>
</reference>
<evidence type="ECO:0000256" key="1">
    <source>
        <dbReference type="SAM" id="SignalP"/>
    </source>
</evidence>
<dbReference type="Gene3D" id="2.170.130.10">
    <property type="entry name" value="TonB-dependent receptor, plug domain"/>
    <property type="match status" value="1"/>
</dbReference>
<dbReference type="InterPro" id="IPR023997">
    <property type="entry name" value="TonB-dep_OMP_SusC/RagA_CS"/>
</dbReference>
<accession>A0A6I4I3X6</accession>
<feature type="chain" id="PRO_5026297098" evidence="1">
    <location>
        <begin position="22"/>
        <end position="164"/>
    </location>
</feature>
<evidence type="ECO:0000259" key="2">
    <source>
        <dbReference type="Pfam" id="PF07715"/>
    </source>
</evidence>
<dbReference type="AlphaFoldDB" id="A0A6I4I3X6"/>
<name>A0A6I4I3X6_9SPHI</name>
<dbReference type="InterPro" id="IPR012910">
    <property type="entry name" value="Plug_dom"/>
</dbReference>
<dbReference type="Proteomes" id="UP000434850">
    <property type="component" value="Unassembled WGS sequence"/>
</dbReference>
<dbReference type="InterPro" id="IPR037066">
    <property type="entry name" value="Plug_dom_sf"/>
</dbReference>